<protein>
    <submittedName>
        <fullName evidence="1">Uncharacterized protein</fullName>
    </submittedName>
</protein>
<reference evidence="1" key="1">
    <citation type="submission" date="2021-06" db="EMBL/GenBank/DDBJ databases">
        <title>Comparative genomics, transcriptomics and evolutionary studies reveal genomic signatures of adaptation to plant cell wall in hemibiotrophic fungi.</title>
        <authorList>
            <consortium name="DOE Joint Genome Institute"/>
            <person name="Baroncelli R."/>
            <person name="Diaz J.F."/>
            <person name="Benocci T."/>
            <person name="Peng M."/>
            <person name="Battaglia E."/>
            <person name="Haridas S."/>
            <person name="Andreopoulos W."/>
            <person name="Labutti K."/>
            <person name="Pangilinan J."/>
            <person name="Floch G.L."/>
            <person name="Makela M.R."/>
            <person name="Henrissat B."/>
            <person name="Grigoriev I.V."/>
            <person name="Crouch J.A."/>
            <person name="De Vries R.P."/>
            <person name="Sukno S.A."/>
            <person name="Thon M.R."/>
        </authorList>
    </citation>
    <scope>NUCLEOTIDE SEQUENCE</scope>
    <source>
        <strain evidence="1">CBS 193.32</strain>
    </source>
</reference>
<dbReference type="AlphaFoldDB" id="A0AAJ0ENC5"/>
<organism evidence="1 2">
    <name type="scientific">Colletotrichum godetiae</name>
    <dbReference type="NCBI Taxonomy" id="1209918"/>
    <lineage>
        <taxon>Eukaryota</taxon>
        <taxon>Fungi</taxon>
        <taxon>Dikarya</taxon>
        <taxon>Ascomycota</taxon>
        <taxon>Pezizomycotina</taxon>
        <taxon>Sordariomycetes</taxon>
        <taxon>Hypocreomycetidae</taxon>
        <taxon>Glomerellales</taxon>
        <taxon>Glomerellaceae</taxon>
        <taxon>Colletotrichum</taxon>
        <taxon>Colletotrichum acutatum species complex</taxon>
    </lineage>
</organism>
<dbReference type="Proteomes" id="UP001224890">
    <property type="component" value="Unassembled WGS sequence"/>
</dbReference>
<dbReference type="RefSeq" id="XP_060422201.1">
    <property type="nucleotide sequence ID" value="XM_060580263.1"/>
</dbReference>
<proteinExistence type="predicted"/>
<dbReference type="EMBL" id="JAHMHR010000093">
    <property type="protein sequence ID" value="KAK1657437.1"/>
    <property type="molecule type" value="Genomic_DNA"/>
</dbReference>
<comment type="caution">
    <text evidence="1">The sequence shown here is derived from an EMBL/GenBank/DDBJ whole genome shotgun (WGS) entry which is preliminary data.</text>
</comment>
<evidence type="ECO:0000313" key="2">
    <source>
        <dbReference type="Proteomes" id="UP001224890"/>
    </source>
</evidence>
<name>A0AAJ0ENC5_9PEZI</name>
<evidence type="ECO:0000313" key="1">
    <source>
        <dbReference type="EMBL" id="KAK1657437.1"/>
    </source>
</evidence>
<dbReference type="GeneID" id="85464789"/>
<sequence>MHELKNELQTRVDGDFQRSLDQCLIQELFEKLTGDIKVRIYYELREDLMRILKRDITFKLEQDIKQELRLEMGSSFATKAEESMRSAIQAAIPIIQDCVIRHLKNSIGCEVKGLLEDIEGAVEEQEKVLDDLAKTLEDKPKKASENTMVFQVPAWATMVAKDEVLKLRSTLVSDLHNNLKAEIKQEFSQNMEKVGKGMIDE</sequence>
<accession>A0AAJ0ENC5</accession>
<gene>
    <name evidence="1" type="ORF">BDP55DRAFT_734936</name>
</gene>
<keyword evidence="2" id="KW-1185">Reference proteome</keyword>